<name>A0A2N3QNE4_9BIFI</name>
<evidence type="ECO:0000313" key="3">
    <source>
        <dbReference type="EMBL" id="PKU93144.1"/>
    </source>
</evidence>
<organism evidence="3 4">
    <name type="scientific">Bifidobacterium pseudolongum subsp. globosum</name>
    <dbReference type="NCBI Taxonomy" id="1690"/>
    <lineage>
        <taxon>Bacteria</taxon>
        <taxon>Bacillati</taxon>
        <taxon>Actinomycetota</taxon>
        <taxon>Actinomycetes</taxon>
        <taxon>Bifidobacteriales</taxon>
        <taxon>Bifidobacteriaceae</taxon>
        <taxon>Bifidobacterium</taxon>
    </lineage>
</organism>
<keyword evidence="2" id="KW-0812">Transmembrane</keyword>
<keyword evidence="2" id="KW-0472">Membrane</keyword>
<sequence length="122" mass="13531">MNHRKYLRRACTLAALSIPFILFAFAYMAFAIPADGLQTVMESLIAFATLTVGVALFAAGWLVWLCALAGAALRHLGGKARTRLLPLLHKIQWKRHTPSPKAKDEQHGKTSESPTESEMEQR</sequence>
<evidence type="ECO:0000256" key="2">
    <source>
        <dbReference type="SAM" id="Phobius"/>
    </source>
</evidence>
<dbReference type="Proteomes" id="UP000233722">
    <property type="component" value="Unassembled WGS sequence"/>
</dbReference>
<comment type="caution">
    <text evidence="3">The sequence shown here is derived from an EMBL/GenBank/DDBJ whole genome shotgun (WGS) entry which is preliminary data.</text>
</comment>
<evidence type="ECO:0000313" key="4">
    <source>
        <dbReference type="Proteomes" id="UP000233722"/>
    </source>
</evidence>
<protein>
    <submittedName>
        <fullName evidence="3">Uncharacterized protein</fullName>
    </submittedName>
</protein>
<keyword evidence="2" id="KW-1133">Transmembrane helix</keyword>
<dbReference type="EMBL" id="PCHA01000038">
    <property type="protein sequence ID" value="PKU93144.1"/>
    <property type="molecule type" value="Genomic_DNA"/>
</dbReference>
<feature type="compositionally biased region" description="Basic and acidic residues" evidence="1">
    <location>
        <begin position="101"/>
        <end position="110"/>
    </location>
</feature>
<evidence type="ECO:0000256" key="1">
    <source>
        <dbReference type="SAM" id="MobiDB-lite"/>
    </source>
</evidence>
<reference evidence="3 4" key="1">
    <citation type="submission" date="2017-10" db="EMBL/GenBank/DDBJ databases">
        <title>Bifidobacterium genomics.</title>
        <authorList>
            <person name="Lugli G.A."/>
            <person name="Milani C."/>
            <person name="Mancabelli L."/>
        </authorList>
    </citation>
    <scope>NUCLEOTIDE SEQUENCE [LARGE SCALE GENOMIC DNA]</scope>
    <source>
        <strain evidence="3 4">1747B</strain>
    </source>
</reference>
<proteinExistence type="predicted"/>
<dbReference type="AlphaFoldDB" id="A0A2N3QNE4"/>
<feature type="transmembrane region" description="Helical" evidence="2">
    <location>
        <begin position="12"/>
        <end position="32"/>
    </location>
</feature>
<gene>
    <name evidence="3" type="ORF">CQR45_1814</name>
</gene>
<accession>A0A2N3QNE4</accession>
<feature type="region of interest" description="Disordered" evidence="1">
    <location>
        <begin position="95"/>
        <end position="122"/>
    </location>
</feature>
<feature type="transmembrane region" description="Helical" evidence="2">
    <location>
        <begin position="44"/>
        <end position="73"/>
    </location>
</feature>